<name>A0A4R7LHD2_9RHOB</name>
<dbReference type="EMBL" id="SOBH01000002">
    <property type="protein sequence ID" value="TDT75148.1"/>
    <property type="molecule type" value="Genomic_DNA"/>
</dbReference>
<comment type="caution">
    <text evidence="1">The sequence shown here is derived from an EMBL/GenBank/DDBJ whole genome shotgun (WGS) entry which is preliminary data.</text>
</comment>
<organism evidence="1 2">
    <name type="scientific">Litoreibacter halocynthiae</name>
    <dbReference type="NCBI Taxonomy" id="1242689"/>
    <lineage>
        <taxon>Bacteria</taxon>
        <taxon>Pseudomonadati</taxon>
        <taxon>Pseudomonadota</taxon>
        <taxon>Alphaproteobacteria</taxon>
        <taxon>Rhodobacterales</taxon>
        <taxon>Roseobacteraceae</taxon>
        <taxon>Litoreibacter</taxon>
    </lineage>
</organism>
<protein>
    <submittedName>
        <fullName evidence="1">Uncharacterized protein</fullName>
    </submittedName>
</protein>
<evidence type="ECO:0000313" key="1">
    <source>
        <dbReference type="EMBL" id="TDT75148.1"/>
    </source>
</evidence>
<evidence type="ECO:0000313" key="2">
    <source>
        <dbReference type="Proteomes" id="UP000294563"/>
    </source>
</evidence>
<keyword evidence="2" id="KW-1185">Reference proteome</keyword>
<reference evidence="1 2" key="1">
    <citation type="submission" date="2019-03" db="EMBL/GenBank/DDBJ databases">
        <title>Genomic Encyclopedia of Archaeal and Bacterial Type Strains, Phase II (KMG-II): from individual species to whole genera.</title>
        <authorList>
            <person name="Goeker M."/>
        </authorList>
    </citation>
    <scope>NUCLEOTIDE SEQUENCE [LARGE SCALE GENOMIC DNA]</scope>
    <source>
        <strain evidence="1 2">DSM 29467</strain>
    </source>
</reference>
<sequence length="124" mass="13467">MLSVAGTTAFAVELMPFGTDPDRDAANRVGGWMVCGLEGPDSYLSLRRKPQSNSGEVLKLSPYTLVATTGKTSNKGAWAQIHQFRVLYTSHGVFLTEAEFAQTKVTGWVATRFLCHYGPLPNGD</sequence>
<dbReference type="RefSeq" id="WP_134014276.1">
    <property type="nucleotide sequence ID" value="NZ_SOBH01000002.1"/>
</dbReference>
<dbReference type="Proteomes" id="UP000294563">
    <property type="component" value="Unassembled WGS sequence"/>
</dbReference>
<proteinExistence type="predicted"/>
<accession>A0A4R7LHD2</accession>
<dbReference type="AlphaFoldDB" id="A0A4R7LHD2"/>
<gene>
    <name evidence="1" type="ORF">BDE40_1874</name>
</gene>
<dbReference type="OrthoDB" id="7855563at2"/>